<evidence type="ECO:0000256" key="7">
    <source>
        <dbReference type="ARBA" id="ARBA00023136"/>
    </source>
</evidence>
<dbReference type="PATRIC" id="fig|1612624.7.peg.515"/>
<dbReference type="InterPro" id="IPR003439">
    <property type="entry name" value="ABC_transporter-like_ATP-bd"/>
</dbReference>
<dbReference type="GO" id="GO:0055085">
    <property type="term" value="P:transmembrane transport"/>
    <property type="evidence" value="ECO:0007669"/>
    <property type="project" value="UniProtKB-ARBA"/>
</dbReference>
<dbReference type="Pfam" id="PF08352">
    <property type="entry name" value="oligo_HPY"/>
    <property type="match status" value="1"/>
</dbReference>
<evidence type="ECO:0000256" key="3">
    <source>
        <dbReference type="ARBA" id="ARBA00022448"/>
    </source>
</evidence>
<dbReference type="InterPro" id="IPR017871">
    <property type="entry name" value="ABC_transporter-like_CS"/>
</dbReference>
<dbReference type="Pfam" id="PF00005">
    <property type="entry name" value="ABC_tran"/>
    <property type="match status" value="1"/>
</dbReference>
<dbReference type="CDD" id="cd03257">
    <property type="entry name" value="ABC_NikE_OppD_transporters"/>
    <property type="match status" value="1"/>
</dbReference>
<feature type="domain" description="ABC transporter" evidence="9">
    <location>
        <begin position="18"/>
        <end position="268"/>
    </location>
</feature>
<gene>
    <name evidence="10" type="ORF">ADU59_02490</name>
</gene>
<dbReference type="FunFam" id="3.40.50.300:FF:000016">
    <property type="entry name" value="Oligopeptide ABC transporter ATP-binding component"/>
    <property type="match status" value="1"/>
</dbReference>
<keyword evidence="11" id="KW-1185">Reference proteome</keyword>
<dbReference type="InterPro" id="IPR003593">
    <property type="entry name" value="AAA+_ATPase"/>
</dbReference>
<proteinExistence type="inferred from homology"/>
<dbReference type="AlphaFoldDB" id="A0A1C7P7K8"/>
<evidence type="ECO:0000256" key="1">
    <source>
        <dbReference type="ARBA" id="ARBA00004417"/>
    </source>
</evidence>
<evidence type="ECO:0000256" key="2">
    <source>
        <dbReference type="ARBA" id="ARBA00005417"/>
    </source>
</evidence>
<comment type="subcellular location">
    <subcellularLocation>
        <location evidence="1">Cell inner membrane</location>
        <topology evidence="1">Peripheral membrane protein</topology>
    </subcellularLocation>
</comment>
<keyword evidence="6 10" id="KW-0067">ATP-binding</keyword>
<dbReference type="InterPro" id="IPR013563">
    <property type="entry name" value="Oligopep_ABC_C"/>
</dbReference>
<dbReference type="PANTHER" id="PTHR43297:SF2">
    <property type="entry name" value="DIPEPTIDE TRANSPORT ATP-BINDING PROTEIN DPPD"/>
    <property type="match status" value="1"/>
</dbReference>
<dbReference type="InterPro" id="IPR050388">
    <property type="entry name" value="ABC_Ni/Peptide_Import"/>
</dbReference>
<dbReference type="InterPro" id="IPR027417">
    <property type="entry name" value="P-loop_NTPase"/>
</dbReference>
<dbReference type="Gene3D" id="3.40.50.300">
    <property type="entry name" value="P-loop containing nucleotide triphosphate hydrolases"/>
    <property type="match status" value="1"/>
</dbReference>
<dbReference type="GO" id="GO:0005886">
    <property type="term" value="C:plasma membrane"/>
    <property type="evidence" value="ECO:0007669"/>
    <property type="project" value="UniProtKB-SubCell"/>
</dbReference>
<dbReference type="SMART" id="SM00382">
    <property type="entry name" value="AAA"/>
    <property type="match status" value="1"/>
</dbReference>
<evidence type="ECO:0000256" key="8">
    <source>
        <dbReference type="SAM" id="MobiDB-lite"/>
    </source>
</evidence>
<dbReference type="GO" id="GO:0016887">
    <property type="term" value="F:ATP hydrolysis activity"/>
    <property type="evidence" value="ECO:0007669"/>
    <property type="project" value="InterPro"/>
</dbReference>
<dbReference type="GO" id="GO:0015833">
    <property type="term" value="P:peptide transport"/>
    <property type="evidence" value="ECO:0007669"/>
    <property type="project" value="InterPro"/>
</dbReference>
<dbReference type="STRING" id="1612624.ADU59_02490"/>
<comment type="similarity">
    <text evidence="2">Belongs to the ABC transporter superfamily.</text>
</comment>
<dbReference type="EMBL" id="LGLV01000004">
    <property type="protein sequence ID" value="OBZ97187.1"/>
    <property type="molecule type" value="Genomic_DNA"/>
</dbReference>
<comment type="caution">
    <text evidence="10">The sequence shown here is derived from an EMBL/GenBank/DDBJ whole genome shotgun (WGS) entry which is preliminary data.</text>
</comment>
<keyword evidence="7" id="KW-0472">Membrane</keyword>
<dbReference type="SUPFAM" id="SSF52540">
    <property type="entry name" value="P-loop containing nucleoside triphosphate hydrolases"/>
    <property type="match status" value="1"/>
</dbReference>
<evidence type="ECO:0000256" key="6">
    <source>
        <dbReference type="ARBA" id="ARBA00022840"/>
    </source>
</evidence>
<organism evidence="10 11">
    <name type="scientific">Pararhizobium polonicum</name>
    <dbReference type="NCBI Taxonomy" id="1612624"/>
    <lineage>
        <taxon>Bacteria</taxon>
        <taxon>Pseudomonadati</taxon>
        <taxon>Pseudomonadota</taxon>
        <taxon>Alphaproteobacteria</taxon>
        <taxon>Hyphomicrobiales</taxon>
        <taxon>Rhizobiaceae</taxon>
        <taxon>Rhizobium/Agrobacterium group</taxon>
        <taxon>Pararhizobium</taxon>
    </lineage>
</organism>
<evidence type="ECO:0000313" key="11">
    <source>
        <dbReference type="Proteomes" id="UP000093111"/>
    </source>
</evidence>
<feature type="region of interest" description="Disordered" evidence="8">
    <location>
        <begin position="279"/>
        <end position="299"/>
    </location>
</feature>
<keyword evidence="4" id="KW-1003">Cell membrane</keyword>
<accession>A0A1C7P7K8</accession>
<sequence length="342" mass="37131">MANDIRPEPTPKTRERLLDVKGLTIEIETRNGPATIVDGIDLHVDKGETLGIVGESGCGKSLTMLSMMRLLPNKIRVTKGEANFAGRDLQKMSNSELRKVRGGEVGFIFQDPMTSLNPVMRIGQQLAEPLIYHRGMSKADARKRAGELLKLVGIPGAEDRLDAYPHELSGGMRQRVMIAIGLACNPQLLIADEPTTALDVTIQAQIVDLVKDLRNKLGMSVVWITHDLALIAGLVDRINVLYAGTVVEDAPVDALFANPSHPYTRGLLASIPKLSDERSSRLSSIGGTPPEPGRRPKGCPFAPRCPLAESICHERVPSLEGLHQDGAHRVACFVAQRKLEAA</sequence>
<evidence type="ECO:0000256" key="5">
    <source>
        <dbReference type="ARBA" id="ARBA00022741"/>
    </source>
</evidence>
<dbReference type="PROSITE" id="PS50893">
    <property type="entry name" value="ABC_TRANSPORTER_2"/>
    <property type="match status" value="1"/>
</dbReference>
<keyword evidence="5" id="KW-0547">Nucleotide-binding</keyword>
<dbReference type="PROSITE" id="PS00211">
    <property type="entry name" value="ABC_TRANSPORTER_1"/>
    <property type="match status" value="1"/>
</dbReference>
<name>A0A1C7P7K8_9HYPH</name>
<dbReference type="Proteomes" id="UP000093111">
    <property type="component" value="Unassembled WGS sequence"/>
</dbReference>
<keyword evidence="3" id="KW-0813">Transport</keyword>
<protein>
    <submittedName>
        <fullName evidence="10">Peptide ABC transporter ATP-binding protein</fullName>
    </submittedName>
</protein>
<evidence type="ECO:0000313" key="10">
    <source>
        <dbReference type="EMBL" id="OBZ97187.1"/>
    </source>
</evidence>
<evidence type="ECO:0000256" key="4">
    <source>
        <dbReference type="ARBA" id="ARBA00022475"/>
    </source>
</evidence>
<dbReference type="OrthoDB" id="9815712at2"/>
<reference evidence="10 11" key="1">
    <citation type="journal article" date="2016" name="Syst. Appl. Microbiol.">
        <title>Pararhizobium polonicum sp. nov. isolated from tumors on stone fruit rootstocks.</title>
        <authorList>
            <person name="Pulawska J."/>
            <person name="Kuzmanovic N."/>
            <person name="Willems A."/>
            <person name="Pothier J.F."/>
        </authorList>
    </citation>
    <scope>NUCLEOTIDE SEQUENCE [LARGE SCALE GENOMIC DNA]</scope>
    <source>
        <strain evidence="10 11">F5.1</strain>
    </source>
</reference>
<evidence type="ECO:0000259" key="9">
    <source>
        <dbReference type="PROSITE" id="PS50893"/>
    </source>
</evidence>
<dbReference type="NCBIfam" id="TIGR01727">
    <property type="entry name" value="oligo_HPY"/>
    <property type="match status" value="1"/>
</dbReference>
<dbReference type="PANTHER" id="PTHR43297">
    <property type="entry name" value="OLIGOPEPTIDE TRANSPORT ATP-BINDING PROTEIN APPD"/>
    <property type="match status" value="1"/>
</dbReference>
<dbReference type="GO" id="GO:0005524">
    <property type="term" value="F:ATP binding"/>
    <property type="evidence" value="ECO:0007669"/>
    <property type="project" value="UniProtKB-KW"/>
</dbReference>